<dbReference type="EMBL" id="ML992514">
    <property type="protein sequence ID" value="KAF2220014.1"/>
    <property type="molecule type" value="Genomic_DNA"/>
</dbReference>
<dbReference type="AlphaFoldDB" id="A0A6A6G2Y5"/>
<sequence>MNQPTLPEPSNNVWNLIYSRKRDTKDPSATAFSVFRYVAEKRTYYGYSPLAKRYKTTALHYFGNIRRDAYCTCAFIEVIGLCYNGRRNGGLGTPPRSIPDITARGAPEIDGFGCVRHITKEPYYPCKHTWGGIKSFSHGWKLGLIAGHMEDHGKRCRGGCLWFGCVWPERAIVESSSEKEEWDEEAREKKALEEKTREVATQGRRDETEEEELTKPSNHEENHDGAMNGREVMELGLTR</sequence>
<feature type="compositionally biased region" description="Basic and acidic residues" evidence="1">
    <location>
        <begin position="186"/>
        <end position="224"/>
    </location>
</feature>
<evidence type="ECO:0000313" key="2">
    <source>
        <dbReference type="EMBL" id="KAF2220014.1"/>
    </source>
</evidence>
<reference evidence="3" key="1">
    <citation type="journal article" date="2020" name="Stud. Mycol.">
        <title>101 Dothideomycetes genomes: A test case for predicting lifestyles and emergence of pathogens.</title>
        <authorList>
            <person name="Haridas S."/>
            <person name="Albert R."/>
            <person name="Binder M."/>
            <person name="Bloem J."/>
            <person name="LaButti K."/>
            <person name="Salamov A."/>
            <person name="Andreopoulos B."/>
            <person name="Baker S."/>
            <person name="Barry K."/>
            <person name="Bills G."/>
            <person name="Bluhm B."/>
            <person name="Cannon C."/>
            <person name="Castanera R."/>
            <person name="Culley D."/>
            <person name="Daum C."/>
            <person name="Ezra D."/>
            <person name="Gonzalez J."/>
            <person name="Henrissat B."/>
            <person name="Kuo A."/>
            <person name="Liang C."/>
            <person name="Lipzen A."/>
            <person name="Lutzoni F."/>
            <person name="Magnuson J."/>
            <person name="Mondo S."/>
            <person name="Nolan M."/>
            <person name="Ohm R."/>
            <person name="Pangilinan J."/>
            <person name="Park H.-J."/>
            <person name="Ramirez L."/>
            <person name="Alfaro M."/>
            <person name="Sun H."/>
            <person name="Tritt A."/>
            <person name="Yoshinaga Y."/>
            <person name="Zwiers L.-H."/>
            <person name="Turgeon B."/>
            <person name="Goodwin S."/>
            <person name="Spatafora J."/>
            <person name="Crous P."/>
            <person name="Grigoriev I."/>
        </authorList>
    </citation>
    <scope>NUCLEOTIDE SEQUENCE [LARGE SCALE GENOMIC DNA]</scope>
    <source>
        <strain evidence="3">CECT 20119</strain>
    </source>
</reference>
<evidence type="ECO:0000313" key="3">
    <source>
        <dbReference type="Proteomes" id="UP000799538"/>
    </source>
</evidence>
<name>A0A6A6G2Y5_9PEZI</name>
<protein>
    <submittedName>
        <fullName evidence="2">Uncharacterized protein</fullName>
    </submittedName>
</protein>
<keyword evidence="3" id="KW-1185">Reference proteome</keyword>
<gene>
    <name evidence="2" type="ORF">BDZ85DRAFT_284980</name>
</gene>
<dbReference type="Proteomes" id="UP000799538">
    <property type="component" value="Unassembled WGS sequence"/>
</dbReference>
<accession>A0A6A6G2Y5</accession>
<proteinExistence type="predicted"/>
<evidence type="ECO:0000256" key="1">
    <source>
        <dbReference type="SAM" id="MobiDB-lite"/>
    </source>
</evidence>
<feature type="region of interest" description="Disordered" evidence="1">
    <location>
        <begin position="176"/>
        <end position="239"/>
    </location>
</feature>
<organism evidence="2 3">
    <name type="scientific">Elsinoe ampelina</name>
    <dbReference type="NCBI Taxonomy" id="302913"/>
    <lineage>
        <taxon>Eukaryota</taxon>
        <taxon>Fungi</taxon>
        <taxon>Dikarya</taxon>
        <taxon>Ascomycota</taxon>
        <taxon>Pezizomycotina</taxon>
        <taxon>Dothideomycetes</taxon>
        <taxon>Dothideomycetidae</taxon>
        <taxon>Myriangiales</taxon>
        <taxon>Elsinoaceae</taxon>
        <taxon>Elsinoe</taxon>
    </lineage>
</organism>